<proteinExistence type="predicted"/>
<organism evidence="1 2">
    <name type="scientific">Mesorhabditis spiculigera</name>
    <dbReference type="NCBI Taxonomy" id="96644"/>
    <lineage>
        <taxon>Eukaryota</taxon>
        <taxon>Metazoa</taxon>
        <taxon>Ecdysozoa</taxon>
        <taxon>Nematoda</taxon>
        <taxon>Chromadorea</taxon>
        <taxon>Rhabditida</taxon>
        <taxon>Rhabditina</taxon>
        <taxon>Rhabditomorpha</taxon>
        <taxon>Rhabditoidea</taxon>
        <taxon>Rhabditidae</taxon>
        <taxon>Mesorhabditinae</taxon>
        <taxon>Mesorhabditis</taxon>
    </lineage>
</organism>
<evidence type="ECO:0000313" key="2">
    <source>
        <dbReference type="Proteomes" id="UP001177023"/>
    </source>
</evidence>
<evidence type="ECO:0000313" key="1">
    <source>
        <dbReference type="EMBL" id="CAJ0581991.1"/>
    </source>
</evidence>
<comment type="caution">
    <text evidence="1">The sequence shown here is derived from an EMBL/GenBank/DDBJ whole genome shotgun (WGS) entry which is preliminary data.</text>
</comment>
<reference evidence="1" key="1">
    <citation type="submission" date="2023-06" db="EMBL/GenBank/DDBJ databases">
        <authorList>
            <person name="Delattre M."/>
        </authorList>
    </citation>
    <scope>NUCLEOTIDE SEQUENCE</scope>
    <source>
        <strain evidence="1">AF72</strain>
    </source>
</reference>
<dbReference type="Proteomes" id="UP001177023">
    <property type="component" value="Unassembled WGS sequence"/>
</dbReference>
<accession>A0AA36D720</accession>
<dbReference type="EMBL" id="CATQJA010002664">
    <property type="protein sequence ID" value="CAJ0581991.1"/>
    <property type="molecule type" value="Genomic_DNA"/>
</dbReference>
<name>A0AA36D720_9BILA</name>
<keyword evidence="2" id="KW-1185">Reference proteome</keyword>
<gene>
    <name evidence="1" type="ORF">MSPICULIGERA_LOCUS20137</name>
</gene>
<dbReference type="AlphaFoldDB" id="A0AA36D720"/>
<sequence>MFDRFTKVRGDMTESLLKKDCQACRAIGSATTRPITNRVREQDWLCDRPLQFFFIYLLPGPSIFRHSPTCKERWIHFQWPIENEMKEAPLRAVFIY</sequence>
<feature type="non-terminal residue" evidence="1">
    <location>
        <position position="96"/>
    </location>
</feature>
<protein>
    <submittedName>
        <fullName evidence="1">Uncharacterized protein</fullName>
    </submittedName>
</protein>